<evidence type="ECO:0000313" key="2">
    <source>
        <dbReference type="EMBL" id="GJT39244.1"/>
    </source>
</evidence>
<feature type="compositionally biased region" description="Basic and acidic residues" evidence="1">
    <location>
        <begin position="14"/>
        <end position="35"/>
    </location>
</feature>
<keyword evidence="3" id="KW-1185">Reference proteome</keyword>
<evidence type="ECO:0000256" key="1">
    <source>
        <dbReference type="SAM" id="MobiDB-lite"/>
    </source>
</evidence>
<gene>
    <name evidence="2" type="ORF">Tco_0939109</name>
</gene>
<feature type="region of interest" description="Disordered" evidence="1">
    <location>
        <begin position="1"/>
        <end position="42"/>
    </location>
</feature>
<organism evidence="2 3">
    <name type="scientific">Tanacetum coccineum</name>
    <dbReference type="NCBI Taxonomy" id="301880"/>
    <lineage>
        <taxon>Eukaryota</taxon>
        <taxon>Viridiplantae</taxon>
        <taxon>Streptophyta</taxon>
        <taxon>Embryophyta</taxon>
        <taxon>Tracheophyta</taxon>
        <taxon>Spermatophyta</taxon>
        <taxon>Magnoliopsida</taxon>
        <taxon>eudicotyledons</taxon>
        <taxon>Gunneridae</taxon>
        <taxon>Pentapetalae</taxon>
        <taxon>asterids</taxon>
        <taxon>campanulids</taxon>
        <taxon>Asterales</taxon>
        <taxon>Asteraceae</taxon>
        <taxon>Asteroideae</taxon>
        <taxon>Anthemideae</taxon>
        <taxon>Anthemidinae</taxon>
        <taxon>Tanacetum</taxon>
    </lineage>
</organism>
<comment type="caution">
    <text evidence="2">The sequence shown here is derived from an EMBL/GenBank/DDBJ whole genome shotgun (WGS) entry which is preliminary data.</text>
</comment>
<feature type="compositionally biased region" description="Basic residues" evidence="1">
    <location>
        <begin position="1"/>
        <end position="13"/>
    </location>
</feature>
<reference evidence="2" key="2">
    <citation type="submission" date="2022-01" db="EMBL/GenBank/DDBJ databases">
        <authorList>
            <person name="Yamashiro T."/>
            <person name="Shiraishi A."/>
            <person name="Satake H."/>
            <person name="Nakayama K."/>
        </authorList>
    </citation>
    <scope>NUCLEOTIDE SEQUENCE</scope>
</reference>
<dbReference type="Proteomes" id="UP001151760">
    <property type="component" value="Unassembled WGS sequence"/>
</dbReference>
<name>A0ABQ5DJU8_9ASTR</name>
<evidence type="ECO:0000313" key="3">
    <source>
        <dbReference type="Proteomes" id="UP001151760"/>
    </source>
</evidence>
<proteinExistence type="predicted"/>
<protein>
    <submittedName>
        <fullName evidence="2">Uncharacterized protein</fullName>
    </submittedName>
</protein>
<dbReference type="EMBL" id="BQNB010015370">
    <property type="protein sequence ID" value="GJT39244.1"/>
    <property type="molecule type" value="Genomic_DNA"/>
</dbReference>
<sequence length="97" mass="11231">MESVKKRLVKRAQHKMEYERRVNERQNQTTEEKTDTSNALDASSVIIESMGNESKKEQEDYMQQSGHLAYEQPEFNNEGKGIDQMFETMSCKSPLPA</sequence>
<reference evidence="2" key="1">
    <citation type="journal article" date="2022" name="Int. J. Mol. Sci.">
        <title>Draft Genome of Tanacetum Coccineum: Genomic Comparison of Closely Related Tanacetum-Family Plants.</title>
        <authorList>
            <person name="Yamashiro T."/>
            <person name="Shiraishi A."/>
            <person name="Nakayama K."/>
            <person name="Satake H."/>
        </authorList>
    </citation>
    <scope>NUCLEOTIDE SEQUENCE</scope>
</reference>
<accession>A0ABQ5DJU8</accession>